<keyword evidence="4" id="KW-1185">Reference proteome</keyword>
<dbReference type="PANTHER" id="PTHR37023:SF1">
    <property type="entry name" value="ISSOD25 TRANSPOSASE TNPA_ISSOD25"/>
    <property type="match status" value="1"/>
</dbReference>
<dbReference type="Proteomes" id="UP001165962">
    <property type="component" value="Unassembled WGS sequence"/>
</dbReference>
<dbReference type="EMBL" id="JAAOIW010000025">
    <property type="protein sequence ID" value="NHN35012.1"/>
    <property type="molecule type" value="Genomic_DNA"/>
</dbReference>
<comment type="caution">
    <text evidence="3">The sequence shown here is derived from an EMBL/GenBank/DDBJ whole genome shotgun (WGS) entry which is preliminary data.</text>
</comment>
<dbReference type="RefSeq" id="WP_166157052.1">
    <property type="nucleotide sequence ID" value="NZ_JAAOIW010000025.1"/>
</dbReference>
<dbReference type="InterPro" id="IPR026889">
    <property type="entry name" value="Zn_Tnp"/>
</dbReference>
<feature type="domain" description="Transposase IS801/IS1294" evidence="1">
    <location>
        <begin position="142"/>
        <end position="312"/>
    </location>
</feature>
<accession>A0ABX0JFS9</accession>
<dbReference type="PANTHER" id="PTHR37023">
    <property type="entry name" value="TRANSPOSASE"/>
    <property type="match status" value="1"/>
</dbReference>
<evidence type="ECO:0000259" key="2">
    <source>
        <dbReference type="Pfam" id="PF14319"/>
    </source>
</evidence>
<organism evidence="3 4">
    <name type="scientific">Paenibacillus agricola</name>
    <dbReference type="NCBI Taxonomy" id="2716264"/>
    <lineage>
        <taxon>Bacteria</taxon>
        <taxon>Bacillati</taxon>
        <taxon>Bacillota</taxon>
        <taxon>Bacilli</taxon>
        <taxon>Bacillales</taxon>
        <taxon>Paenibacillaceae</taxon>
        <taxon>Paenibacillus</taxon>
    </lineage>
</organism>
<evidence type="ECO:0000259" key="1">
    <source>
        <dbReference type="Pfam" id="PF04986"/>
    </source>
</evidence>
<feature type="domain" description="Transposase zinc-binding" evidence="2">
    <location>
        <begin position="14"/>
        <end position="103"/>
    </location>
</feature>
<proteinExistence type="predicted"/>
<dbReference type="Pfam" id="PF04986">
    <property type="entry name" value="Y2_Tnp"/>
    <property type="match status" value="1"/>
</dbReference>
<name>A0ABX0JFS9_9BACL</name>
<evidence type="ECO:0000313" key="3">
    <source>
        <dbReference type="EMBL" id="NHN35012.1"/>
    </source>
</evidence>
<dbReference type="InterPro" id="IPR007069">
    <property type="entry name" value="Transposase_32"/>
</dbReference>
<gene>
    <name evidence="3" type="ORF">G9U52_35345</name>
</gene>
<dbReference type="Pfam" id="PF14319">
    <property type="entry name" value="Zn_Tnp_IS91"/>
    <property type="match status" value="1"/>
</dbReference>
<reference evidence="3" key="1">
    <citation type="submission" date="2020-03" db="EMBL/GenBank/DDBJ databases">
        <title>Draft sequencing of Paenibacilllus sp. S3N08.</title>
        <authorList>
            <person name="Kim D.-U."/>
        </authorList>
    </citation>
    <scope>NUCLEOTIDE SEQUENCE</scope>
    <source>
        <strain evidence="3">S3N08</strain>
    </source>
</reference>
<evidence type="ECO:0000313" key="4">
    <source>
        <dbReference type="Proteomes" id="UP001165962"/>
    </source>
</evidence>
<protein>
    <submittedName>
        <fullName evidence="3">Transposase</fullName>
    </submittedName>
</protein>
<sequence length="442" mass="52192">MDANILKQIFFDKHRHWDSFVEKHKEHIRPNVIKEVQKFRGCGDPRNGFKILVCEGCHDIRRVPYRCKGRFCTTCSCGETEEWSRVLMEDVFQVHHRHVVFTIDEGLWSVFLLHRKMLKEFMDEAVRIIKEHFEKKHKITPGIIAGLHTFGSRLNFNPHVHMLVTMGGMKSNGEWKTYDYVPFEMLRKQWQTVVLKLIRRSLNEEEKKQVQSRLQQAYSANGEGFYVHAPKQRGNIKKQLGYIGRYIKRPALALKRIQSYDGEYVVFSYPDKTSGEEKTEKVTVEEFIARVIRHIPDENFKTIRYYGVYSRRLKKVSKALVTNWQKEARKWIVRAQRQLKRRNWRERIQRTTGKDPLVCPKCECYYEYKGEVCLEAGQLTIKYAACEKTRGCLERMIRDLTGKQEDNQQKEKTAISSKQISAVQTGSEVYMPDLFGERKHTA</sequence>